<evidence type="ECO:0000313" key="2">
    <source>
        <dbReference type="Proteomes" id="UP001180020"/>
    </source>
</evidence>
<keyword evidence="2" id="KW-1185">Reference proteome</keyword>
<name>A0AAV9CIX9_ACOCL</name>
<dbReference type="EMBL" id="JAUJYO010000019">
    <property type="protein sequence ID" value="KAK1288635.1"/>
    <property type="molecule type" value="Genomic_DNA"/>
</dbReference>
<protein>
    <submittedName>
        <fullName evidence="1">Uncharacterized protein</fullName>
    </submittedName>
</protein>
<gene>
    <name evidence="1" type="ORF">QJS10_CPB19g00337</name>
</gene>
<proteinExistence type="predicted"/>
<dbReference type="Proteomes" id="UP001180020">
    <property type="component" value="Unassembled WGS sequence"/>
</dbReference>
<reference evidence="1" key="1">
    <citation type="journal article" date="2023" name="Nat. Commun.">
        <title>Diploid and tetraploid genomes of Acorus and the evolution of monocots.</title>
        <authorList>
            <person name="Ma L."/>
            <person name="Liu K.W."/>
            <person name="Li Z."/>
            <person name="Hsiao Y.Y."/>
            <person name="Qi Y."/>
            <person name="Fu T."/>
            <person name="Tang G.D."/>
            <person name="Zhang D."/>
            <person name="Sun W.H."/>
            <person name="Liu D.K."/>
            <person name="Li Y."/>
            <person name="Chen G.Z."/>
            <person name="Liu X.D."/>
            <person name="Liao X.Y."/>
            <person name="Jiang Y.T."/>
            <person name="Yu X."/>
            <person name="Hao Y."/>
            <person name="Huang J."/>
            <person name="Zhao X.W."/>
            <person name="Ke S."/>
            <person name="Chen Y.Y."/>
            <person name="Wu W.L."/>
            <person name="Hsu J.L."/>
            <person name="Lin Y.F."/>
            <person name="Huang M.D."/>
            <person name="Li C.Y."/>
            <person name="Huang L."/>
            <person name="Wang Z.W."/>
            <person name="Zhao X."/>
            <person name="Zhong W.Y."/>
            <person name="Peng D.H."/>
            <person name="Ahmad S."/>
            <person name="Lan S."/>
            <person name="Zhang J.S."/>
            <person name="Tsai W.C."/>
            <person name="Van de Peer Y."/>
            <person name="Liu Z.J."/>
        </authorList>
    </citation>
    <scope>NUCLEOTIDE SEQUENCE</scope>
    <source>
        <strain evidence="1">CP</strain>
    </source>
</reference>
<evidence type="ECO:0000313" key="1">
    <source>
        <dbReference type="EMBL" id="KAK1288635.1"/>
    </source>
</evidence>
<accession>A0AAV9CIX9</accession>
<dbReference type="AlphaFoldDB" id="A0AAV9CIX9"/>
<organism evidence="1 2">
    <name type="scientific">Acorus calamus</name>
    <name type="common">Sweet flag</name>
    <dbReference type="NCBI Taxonomy" id="4465"/>
    <lineage>
        <taxon>Eukaryota</taxon>
        <taxon>Viridiplantae</taxon>
        <taxon>Streptophyta</taxon>
        <taxon>Embryophyta</taxon>
        <taxon>Tracheophyta</taxon>
        <taxon>Spermatophyta</taxon>
        <taxon>Magnoliopsida</taxon>
        <taxon>Liliopsida</taxon>
        <taxon>Acoraceae</taxon>
        <taxon>Acorus</taxon>
    </lineage>
</organism>
<reference evidence="1" key="2">
    <citation type="submission" date="2023-06" db="EMBL/GenBank/DDBJ databases">
        <authorList>
            <person name="Ma L."/>
            <person name="Liu K.-W."/>
            <person name="Li Z."/>
            <person name="Hsiao Y.-Y."/>
            <person name="Qi Y."/>
            <person name="Fu T."/>
            <person name="Tang G."/>
            <person name="Zhang D."/>
            <person name="Sun W.-H."/>
            <person name="Liu D.-K."/>
            <person name="Li Y."/>
            <person name="Chen G.-Z."/>
            <person name="Liu X.-D."/>
            <person name="Liao X.-Y."/>
            <person name="Jiang Y.-T."/>
            <person name="Yu X."/>
            <person name="Hao Y."/>
            <person name="Huang J."/>
            <person name="Zhao X.-W."/>
            <person name="Ke S."/>
            <person name="Chen Y.-Y."/>
            <person name="Wu W.-L."/>
            <person name="Hsu J.-L."/>
            <person name="Lin Y.-F."/>
            <person name="Huang M.-D."/>
            <person name="Li C.-Y."/>
            <person name="Huang L."/>
            <person name="Wang Z.-W."/>
            <person name="Zhao X."/>
            <person name="Zhong W.-Y."/>
            <person name="Peng D.-H."/>
            <person name="Ahmad S."/>
            <person name="Lan S."/>
            <person name="Zhang J.-S."/>
            <person name="Tsai W.-C."/>
            <person name="Van De Peer Y."/>
            <person name="Liu Z.-J."/>
        </authorList>
    </citation>
    <scope>NUCLEOTIDE SEQUENCE</scope>
    <source>
        <strain evidence="1">CP</strain>
        <tissue evidence="1">Leaves</tissue>
    </source>
</reference>
<sequence length="166" mass="18826">MRKALSTVDTYSQVISSNEELIQLVCSVIKLRDKVEYNILWKVVAMACKSNIESVRYLLFLQGLLDTFPLIDDDLQARNAMWSVLEKLLVHVQGNDTGSSILHQYALALLEKLDLIMEDLDNHPLEDSIEDELQHASNASATSDQSRIVHCPKDLLKDCQKDLLKD</sequence>
<comment type="caution">
    <text evidence="1">The sequence shown here is derived from an EMBL/GenBank/DDBJ whole genome shotgun (WGS) entry which is preliminary data.</text>
</comment>